<dbReference type="AlphaFoldDB" id="A0A2P2NY46"/>
<organism evidence="1">
    <name type="scientific">Rhizophora mucronata</name>
    <name type="common">Asiatic mangrove</name>
    <dbReference type="NCBI Taxonomy" id="61149"/>
    <lineage>
        <taxon>Eukaryota</taxon>
        <taxon>Viridiplantae</taxon>
        <taxon>Streptophyta</taxon>
        <taxon>Embryophyta</taxon>
        <taxon>Tracheophyta</taxon>
        <taxon>Spermatophyta</taxon>
        <taxon>Magnoliopsida</taxon>
        <taxon>eudicotyledons</taxon>
        <taxon>Gunneridae</taxon>
        <taxon>Pentapetalae</taxon>
        <taxon>rosids</taxon>
        <taxon>fabids</taxon>
        <taxon>Malpighiales</taxon>
        <taxon>Rhizophoraceae</taxon>
        <taxon>Rhizophora</taxon>
    </lineage>
</organism>
<protein>
    <submittedName>
        <fullName evidence="1">Uncharacterized protein</fullName>
    </submittedName>
</protein>
<name>A0A2P2NY46_RHIMU</name>
<reference evidence="1" key="1">
    <citation type="submission" date="2018-02" db="EMBL/GenBank/DDBJ databases">
        <title>Rhizophora mucronata_Transcriptome.</title>
        <authorList>
            <person name="Meera S.P."/>
            <person name="Sreeshan A."/>
            <person name="Augustine A."/>
        </authorList>
    </citation>
    <scope>NUCLEOTIDE SEQUENCE</scope>
    <source>
        <tissue evidence="1">Leaf</tissue>
    </source>
</reference>
<dbReference type="EMBL" id="GGEC01066921">
    <property type="protein sequence ID" value="MBX47405.1"/>
    <property type="molecule type" value="Transcribed_RNA"/>
</dbReference>
<sequence length="62" mass="7454">MIFIVQILGFVAFSFFSVLKHQQKKYLLVHIMLRKEVDWLEIIIQQNSLITFLKFTNRVCHS</sequence>
<proteinExistence type="predicted"/>
<accession>A0A2P2NY46</accession>
<evidence type="ECO:0000313" key="1">
    <source>
        <dbReference type="EMBL" id="MBX47405.1"/>
    </source>
</evidence>